<dbReference type="Proteomes" id="UP001209344">
    <property type="component" value="Unassembled WGS sequence"/>
</dbReference>
<feature type="domain" description="Outer membrane protein beta-barrel" evidence="4">
    <location>
        <begin position="351"/>
        <end position="736"/>
    </location>
</feature>
<dbReference type="AlphaFoldDB" id="A0AAP3FDE8"/>
<dbReference type="InterPro" id="IPR041700">
    <property type="entry name" value="OMP_b-brl_3"/>
</dbReference>
<organism evidence="5 6">
    <name type="scientific">Segatella copri</name>
    <dbReference type="NCBI Taxonomy" id="165179"/>
    <lineage>
        <taxon>Bacteria</taxon>
        <taxon>Pseudomonadati</taxon>
        <taxon>Bacteroidota</taxon>
        <taxon>Bacteroidia</taxon>
        <taxon>Bacteroidales</taxon>
        <taxon>Prevotellaceae</taxon>
        <taxon>Segatella</taxon>
    </lineage>
</organism>
<dbReference type="RefSeq" id="WP_264967161.1">
    <property type="nucleotide sequence ID" value="NZ_JAPDVK010000005.1"/>
</dbReference>
<dbReference type="EMBL" id="JAPDVK010000005">
    <property type="protein sequence ID" value="MCW4129786.1"/>
    <property type="molecule type" value="Genomic_DNA"/>
</dbReference>
<dbReference type="InterPro" id="IPR036942">
    <property type="entry name" value="Beta-barrel_TonB_sf"/>
</dbReference>
<dbReference type="PANTHER" id="PTHR40980">
    <property type="entry name" value="PLUG DOMAIN-CONTAINING PROTEIN"/>
    <property type="match status" value="1"/>
</dbReference>
<gene>
    <name evidence="5" type="ORF">ONT16_16370</name>
</gene>
<dbReference type="Gene3D" id="2.40.170.20">
    <property type="entry name" value="TonB-dependent receptor, beta-barrel domain"/>
    <property type="match status" value="1"/>
</dbReference>
<evidence type="ECO:0000256" key="3">
    <source>
        <dbReference type="ARBA" id="ARBA00023237"/>
    </source>
</evidence>
<evidence type="ECO:0000313" key="6">
    <source>
        <dbReference type="Proteomes" id="UP001209344"/>
    </source>
</evidence>
<dbReference type="PANTHER" id="PTHR40980:SF4">
    <property type="entry name" value="TONB-DEPENDENT RECEPTOR-LIKE BETA-BARREL DOMAIN-CONTAINING PROTEIN"/>
    <property type="match status" value="1"/>
</dbReference>
<comment type="subcellular location">
    <subcellularLocation>
        <location evidence="1">Cell outer membrane</location>
    </subcellularLocation>
</comment>
<sequence>MVGKIVDGKNCPVSYANVQLLSMPDSSFVEGCVAKEDGTFDILLPDSLNSLLKISSVGYQDLYVRLSTKQPVTTFVMKEDAYNLSGVTVTARRRIVKSLVDRYQIDVNGLKDYSFDMIDLLSKAPGVIVVDGVPSIWGKSGIQVMVNNHILKMDASQALAYLKSLDLNSVDKVEIIQNPPAKYEAEGNYGIIHIITKRDQGSLGLRLADELSYASTYLTNSTNFSMSIEKGKLGVYAMGSYQKGKDRWYEHNSQGYKSFSRISDLEQVNHPQDYNLYASADYSLSKQINFGGNLSWYKSRMKRNSSSEILTKELNSGQDSVITSTLDRDMPLTKRDATFYFSYQAKNAGAEFSGSYFDYDNQQNSLYHSWLNVESKNQSYIDFQNDNSNHLKGFSGMADFNLTLLKTDFTFGGKWTTSKTPTKAYYTPVITDYANSSTYKENIYAFYVQAMRNLGKKVSVKIGGRYEKTSMKTILDVEAGGIDRKYENWFPNMFLTYDINDNNTLRLTYTGSIERPNLQYISPFVIYSDTKDYTSGNPYLKPVTTNRVGLDYTFMGNLVVGMYYSVSNNMISQVISMDEDSRLTETKWENARKNKNLGLNFMYFYNRQKWLNATFMAFGSYVDSKATTIYTKAHSEYAQATLMMNLNFVLDSKRIWTSGLNARYSSAEKNCDTKIEAYGNLGCYVQGAFLNRNLTANLSVSNLLEPKLKGESYSNGMIMKFCNKYSPLTVKLSLAYTLGVSKRDKTQNYGDKEIQNRL</sequence>
<proteinExistence type="predicted"/>
<protein>
    <submittedName>
        <fullName evidence="5">TonB-dependent receptor</fullName>
    </submittedName>
</protein>
<dbReference type="SUPFAM" id="SSF56935">
    <property type="entry name" value="Porins"/>
    <property type="match status" value="1"/>
</dbReference>
<evidence type="ECO:0000313" key="5">
    <source>
        <dbReference type="EMBL" id="MCW4129786.1"/>
    </source>
</evidence>
<dbReference type="GO" id="GO:0009279">
    <property type="term" value="C:cell outer membrane"/>
    <property type="evidence" value="ECO:0007669"/>
    <property type="project" value="UniProtKB-SubCell"/>
</dbReference>
<reference evidence="5" key="1">
    <citation type="submission" date="2022-11" db="EMBL/GenBank/DDBJ databases">
        <title>Genomic repertoires linked with pathogenic potency of arthritogenic Prevotella copri isolated from the gut of rheumatoid arthritis patients.</title>
        <authorList>
            <person name="Nii T."/>
            <person name="Maeda Y."/>
            <person name="Motooka D."/>
            <person name="Naito M."/>
            <person name="Matsumoto Y."/>
            <person name="Ogawa T."/>
            <person name="Oguro-Igashira E."/>
            <person name="Kishikawa T."/>
            <person name="Yamashita M."/>
            <person name="Koizumi S."/>
            <person name="Kurakawa T."/>
            <person name="Okumura R."/>
            <person name="Kayama H."/>
            <person name="Murakami M."/>
            <person name="Sakaguchi T."/>
            <person name="Das B."/>
            <person name="Nakamura S."/>
            <person name="Okada Y."/>
            <person name="Kumanogoh A."/>
            <person name="Takeda K."/>
        </authorList>
    </citation>
    <scope>NUCLEOTIDE SEQUENCE</scope>
    <source>
        <strain evidence="5">F3-75</strain>
    </source>
</reference>
<name>A0AAP3FDE8_9BACT</name>
<keyword evidence="3" id="KW-0998">Cell outer membrane</keyword>
<keyword evidence="5" id="KW-0675">Receptor</keyword>
<accession>A0AAP3FDE8</accession>
<comment type="caution">
    <text evidence="5">The sequence shown here is derived from an EMBL/GenBank/DDBJ whole genome shotgun (WGS) entry which is preliminary data.</text>
</comment>
<keyword evidence="2" id="KW-0472">Membrane</keyword>
<dbReference type="Pfam" id="PF14905">
    <property type="entry name" value="OMP_b-brl_3"/>
    <property type="match status" value="1"/>
</dbReference>
<evidence type="ECO:0000259" key="4">
    <source>
        <dbReference type="Pfam" id="PF14905"/>
    </source>
</evidence>
<evidence type="ECO:0000256" key="2">
    <source>
        <dbReference type="ARBA" id="ARBA00023136"/>
    </source>
</evidence>
<evidence type="ECO:0000256" key="1">
    <source>
        <dbReference type="ARBA" id="ARBA00004442"/>
    </source>
</evidence>